<sequence length="273" mass="31295">DPKSILQNKNIDFVVPGEGEITTKELVDAIEQGGNVSEVKGIGYKLDSEVVFTPARPFIENLDVLPFPAWDLVDIERYFCFPTFNIFYSSRQYMSVFTSRGCPYNCIYCHKIFGKKFRARTPENIFQEIEILCKKFNIKEIQIVDDCFNLKPERAKKLCDMIIDSDLDIAISFPNGVRGDLMDEELLIKLKKAGTYKINYGIETGSQRLQKFIKKNVNLKNLQKVITLTNSHNILSHGFFILGFPTETREEVQQTIEFARKSKLNTAGFFALS</sequence>
<dbReference type="PANTHER" id="PTHR43409:SF7">
    <property type="entry name" value="BLL1977 PROTEIN"/>
    <property type="match status" value="1"/>
</dbReference>
<dbReference type="Gene3D" id="3.80.30.20">
    <property type="entry name" value="tm_1862 like domain"/>
    <property type="match status" value="1"/>
</dbReference>
<evidence type="ECO:0000313" key="9">
    <source>
        <dbReference type="EMBL" id="GAH01912.1"/>
    </source>
</evidence>
<dbReference type="InterPro" id="IPR007197">
    <property type="entry name" value="rSAM"/>
</dbReference>
<evidence type="ECO:0000256" key="6">
    <source>
        <dbReference type="ARBA" id="ARBA00023004"/>
    </source>
</evidence>
<feature type="non-terminal residue" evidence="9">
    <location>
        <position position="273"/>
    </location>
</feature>
<proteinExistence type="predicted"/>
<dbReference type="Pfam" id="PF04055">
    <property type="entry name" value="Radical_SAM"/>
    <property type="match status" value="1"/>
</dbReference>
<dbReference type="SFLD" id="SFLDS00029">
    <property type="entry name" value="Radical_SAM"/>
    <property type="match status" value="1"/>
</dbReference>
<gene>
    <name evidence="9" type="ORF">S01H4_49739</name>
</gene>
<dbReference type="GO" id="GO:0046872">
    <property type="term" value="F:metal ion binding"/>
    <property type="evidence" value="ECO:0007669"/>
    <property type="project" value="UniProtKB-KW"/>
</dbReference>
<organism evidence="9">
    <name type="scientific">marine sediment metagenome</name>
    <dbReference type="NCBI Taxonomy" id="412755"/>
    <lineage>
        <taxon>unclassified sequences</taxon>
        <taxon>metagenomes</taxon>
        <taxon>ecological metagenomes</taxon>
    </lineage>
</organism>
<evidence type="ECO:0000256" key="2">
    <source>
        <dbReference type="ARBA" id="ARBA00022603"/>
    </source>
</evidence>
<evidence type="ECO:0000256" key="4">
    <source>
        <dbReference type="ARBA" id="ARBA00022691"/>
    </source>
</evidence>
<accession>X1C3J4</accession>
<name>X1C3J4_9ZZZZ</name>
<dbReference type="CDD" id="cd01335">
    <property type="entry name" value="Radical_SAM"/>
    <property type="match status" value="1"/>
</dbReference>
<feature type="domain" description="Radical SAM core" evidence="8">
    <location>
        <begin position="88"/>
        <end position="273"/>
    </location>
</feature>
<evidence type="ECO:0000256" key="3">
    <source>
        <dbReference type="ARBA" id="ARBA00022679"/>
    </source>
</evidence>
<evidence type="ECO:0000256" key="5">
    <source>
        <dbReference type="ARBA" id="ARBA00022723"/>
    </source>
</evidence>
<dbReference type="Gene3D" id="3.40.50.280">
    <property type="entry name" value="Cobalamin-binding domain"/>
    <property type="match status" value="1"/>
</dbReference>
<evidence type="ECO:0000256" key="1">
    <source>
        <dbReference type="ARBA" id="ARBA00001966"/>
    </source>
</evidence>
<dbReference type="PROSITE" id="PS51918">
    <property type="entry name" value="RADICAL_SAM"/>
    <property type="match status" value="1"/>
</dbReference>
<keyword evidence="4" id="KW-0949">S-adenosyl-L-methionine</keyword>
<comment type="cofactor">
    <cofactor evidence="1">
        <name>[4Fe-4S] cluster</name>
        <dbReference type="ChEBI" id="CHEBI:49883"/>
    </cofactor>
</comment>
<reference evidence="9" key="1">
    <citation type="journal article" date="2014" name="Front. Microbiol.">
        <title>High frequency of phylogenetically diverse reductive dehalogenase-homologous genes in deep subseafloor sedimentary metagenomes.</title>
        <authorList>
            <person name="Kawai M."/>
            <person name="Futagami T."/>
            <person name="Toyoda A."/>
            <person name="Takaki Y."/>
            <person name="Nishi S."/>
            <person name="Hori S."/>
            <person name="Arai W."/>
            <person name="Tsubouchi T."/>
            <person name="Morono Y."/>
            <person name="Uchiyama I."/>
            <person name="Ito T."/>
            <person name="Fujiyama A."/>
            <person name="Inagaki F."/>
            <person name="Takami H."/>
        </authorList>
    </citation>
    <scope>NUCLEOTIDE SEQUENCE</scope>
    <source>
        <strain evidence="9">Expedition CK06-06</strain>
    </source>
</reference>
<dbReference type="SFLD" id="SFLDG01123">
    <property type="entry name" value="methyltransferase_(Class_B)"/>
    <property type="match status" value="1"/>
</dbReference>
<keyword evidence="7" id="KW-0411">Iron-sulfur</keyword>
<keyword evidence="6" id="KW-0408">Iron</keyword>
<dbReference type="PANTHER" id="PTHR43409">
    <property type="entry name" value="ANAEROBIC MAGNESIUM-PROTOPORPHYRIN IX MONOMETHYL ESTER CYCLASE-RELATED"/>
    <property type="match status" value="1"/>
</dbReference>
<dbReference type="SMART" id="SM00729">
    <property type="entry name" value="Elp3"/>
    <property type="match status" value="1"/>
</dbReference>
<protein>
    <recommendedName>
        <fullName evidence="8">Radical SAM core domain-containing protein</fullName>
    </recommendedName>
</protein>
<dbReference type="SUPFAM" id="SSF102114">
    <property type="entry name" value="Radical SAM enzymes"/>
    <property type="match status" value="1"/>
</dbReference>
<feature type="non-terminal residue" evidence="9">
    <location>
        <position position="1"/>
    </location>
</feature>
<dbReference type="InterPro" id="IPR023404">
    <property type="entry name" value="rSAM_horseshoe"/>
</dbReference>
<dbReference type="EMBL" id="BART01028169">
    <property type="protein sequence ID" value="GAH01912.1"/>
    <property type="molecule type" value="Genomic_DNA"/>
</dbReference>
<dbReference type="SFLD" id="SFLDG01082">
    <property type="entry name" value="B12-binding_domain_containing"/>
    <property type="match status" value="1"/>
</dbReference>
<comment type="caution">
    <text evidence="9">The sequence shown here is derived from an EMBL/GenBank/DDBJ whole genome shotgun (WGS) entry which is preliminary data.</text>
</comment>
<dbReference type="GO" id="GO:0051539">
    <property type="term" value="F:4 iron, 4 sulfur cluster binding"/>
    <property type="evidence" value="ECO:0007669"/>
    <property type="project" value="UniProtKB-KW"/>
</dbReference>
<dbReference type="InterPro" id="IPR034466">
    <property type="entry name" value="Methyltransferase_Class_B"/>
</dbReference>
<dbReference type="AlphaFoldDB" id="X1C3J4"/>
<dbReference type="InterPro" id="IPR058240">
    <property type="entry name" value="rSAM_sf"/>
</dbReference>
<evidence type="ECO:0000259" key="8">
    <source>
        <dbReference type="PROSITE" id="PS51918"/>
    </source>
</evidence>
<keyword evidence="3" id="KW-0808">Transferase</keyword>
<dbReference type="GO" id="GO:0003824">
    <property type="term" value="F:catalytic activity"/>
    <property type="evidence" value="ECO:0007669"/>
    <property type="project" value="InterPro"/>
</dbReference>
<keyword evidence="2" id="KW-0489">Methyltransferase</keyword>
<evidence type="ECO:0000256" key="7">
    <source>
        <dbReference type="ARBA" id="ARBA00023014"/>
    </source>
</evidence>
<dbReference type="InterPro" id="IPR006638">
    <property type="entry name" value="Elp3/MiaA/NifB-like_rSAM"/>
</dbReference>
<keyword evidence="5" id="KW-0479">Metal-binding</keyword>
<dbReference type="InterPro" id="IPR051198">
    <property type="entry name" value="BchE-like"/>
</dbReference>